<dbReference type="AlphaFoldDB" id="A0AA35M9C6"/>
<sequence>MDVTSAANTTIATVVEPSLPSPDINEQVGMCEWETRPQDVVCWSSLANVPYEHICTMRSCVGIEFVE</sequence>
<evidence type="ECO:0000313" key="2">
    <source>
        <dbReference type="Proteomes" id="UP001160390"/>
    </source>
</evidence>
<reference evidence="1" key="1">
    <citation type="submission" date="2023-01" db="EMBL/GenBank/DDBJ databases">
        <authorList>
            <person name="Piombo E."/>
        </authorList>
    </citation>
    <scope>NUCLEOTIDE SEQUENCE</scope>
</reference>
<dbReference type="Proteomes" id="UP001160390">
    <property type="component" value="Unassembled WGS sequence"/>
</dbReference>
<name>A0AA35M9C6_9HYPO</name>
<protein>
    <submittedName>
        <fullName evidence="1">Uncharacterized protein</fullName>
    </submittedName>
</protein>
<keyword evidence="2" id="KW-1185">Reference proteome</keyword>
<accession>A0AA35M9C6</accession>
<comment type="caution">
    <text evidence="1">The sequence shown here is derived from an EMBL/GenBank/DDBJ whole genome shotgun (WGS) entry which is preliminary data.</text>
</comment>
<dbReference type="EMBL" id="CABFNP030001239">
    <property type="protein sequence ID" value="CAI6092935.1"/>
    <property type="molecule type" value="Genomic_DNA"/>
</dbReference>
<evidence type="ECO:0000313" key="1">
    <source>
        <dbReference type="EMBL" id="CAI6092935.1"/>
    </source>
</evidence>
<gene>
    <name evidence="1" type="ORF">CCHLO57077_00007407</name>
</gene>
<proteinExistence type="predicted"/>
<organism evidence="1 2">
    <name type="scientific">Clonostachys chloroleuca</name>
    <dbReference type="NCBI Taxonomy" id="1926264"/>
    <lineage>
        <taxon>Eukaryota</taxon>
        <taxon>Fungi</taxon>
        <taxon>Dikarya</taxon>
        <taxon>Ascomycota</taxon>
        <taxon>Pezizomycotina</taxon>
        <taxon>Sordariomycetes</taxon>
        <taxon>Hypocreomycetidae</taxon>
        <taxon>Hypocreales</taxon>
        <taxon>Bionectriaceae</taxon>
        <taxon>Clonostachys</taxon>
    </lineage>
</organism>